<dbReference type="AlphaFoldDB" id="A0A8S9PVV9"/>
<accession>A0A8S9PVV9</accession>
<protein>
    <submittedName>
        <fullName evidence="2">Uncharacterized protein</fullName>
    </submittedName>
</protein>
<evidence type="ECO:0000313" key="2">
    <source>
        <dbReference type="EMBL" id="KAF3535735.1"/>
    </source>
</evidence>
<dbReference type="Proteomes" id="UP000712600">
    <property type="component" value="Unassembled WGS sequence"/>
</dbReference>
<gene>
    <name evidence="2" type="ORF">F2Q69_00020541</name>
</gene>
<name>A0A8S9PVV9_BRACR</name>
<feature type="compositionally biased region" description="Basic and acidic residues" evidence="1">
    <location>
        <begin position="34"/>
        <end position="77"/>
    </location>
</feature>
<sequence>MINRLKQKEMEDLAAKEAFSYPTRGMEAPARLETYGRNHQDSILDRTPRDMNVKRNDRDRAEWSQRKDDGDLRNKISNRRDTLAKNVWNRLDKRYEEGNNPRDRERYHPYRQYPRENLREIRGGLESFNNRVAEQTNEAASSSVVRVVDITAQTENSVLRHFPGVEEFYDVSGLAQRLRRPTQLLQSFYSNAGYIVTESDPPWTDLY</sequence>
<feature type="region of interest" description="Disordered" evidence="1">
    <location>
        <begin position="29"/>
        <end position="77"/>
    </location>
</feature>
<reference evidence="2" key="1">
    <citation type="submission" date="2019-12" db="EMBL/GenBank/DDBJ databases">
        <title>Genome sequencing and annotation of Brassica cretica.</title>
        <authorList>
            <person name="Studholme D.J."/>
            <person name="Sarris P."/>
        </authorList>
    </citation>
    <scope>NUCLEOTIDE SEQUENCE</scope>
    <source>
        <strain evidence="2">PFS-109/04</strain>
        <tissue evidence="2">Leaf</tissue>
    </source>
</reference>
<evidence type="ECO:0000313" key="3">
    <source>
        <dbReference type="Proteomes" id="UP000712600"/>
    </source>
</evidence>
<comment type="caution">
    <text evidence="2">The sequence shown here is derived from an EMBL/GenBank/DDBJ whole genome shotgun (WGS) entry which is preliminary data.</text>
</comment>
<proteinExistence type="predicted"/>
<organism evidence="2 3">
    <name type="scientific">Brassica cretica</name>
    <name type="common">Mustard</name>
    <dbReference type="NCBI Taxonomy" id="69181"/>
    <lineage>
        <taxon>Eukaryota</taxon>
        <taxon>Viridiplantae</taxon>
        <taxon>Streptophyta</taxon>
        <taxon>Embryophyta</taxon>
        <taxon>Tracheophyta</taxon>
        <taxon>Spermatophyta</taxon>
        <taxon>Magnoliopsida</taxon>
        <taxon>eudicotyledons</taxon>
        <taxon>Gunneridae</taxon>
        <taxon>Pentapetalae</taxon>
        <taxon>rosids</taxon>
        <taxon>malvids</taxon>
        <taxon>Brassicales</taxon>
        <taxon>Brassicaceae</taxon>
        <taxon>Brassiceae</taxon>
        <taxon>Brassica</taxon>
    </lineage>
</organism>
<evidence type="ECO:0000256" key="1">
    <source>
        <dbReference type="SAM" id="MobiDB-lite"/>
    </source>
</evidence>
<dbReference type="EMBL" id="QGKX02001290">
    <property type="protein sequence ID" value="KAF3535735.1"/>
    <property type="molecule type" value="Genomic_DNA"/>
</dbReference>